<reference evidence="3" key="2">
    <citation type="submission" date="2014-06" db="EMBL/GenBank/DDBJ databases">
        <authorList>
            <person name="Hu T."/>
            <person name="Eisen M.B."/>
            <person name="Thornton K.R."/>
            <person name="Andolfatto P."/>
        </authorList>
    </citation>
    <scope>NUCLEOTIDE SEQUENCE</scope>
    <source>
        <strain evidence="3">W501</strain>
    </source>
</reference>
<dbReference type="InterPro" id="IPR001304">
    <property type="entry name" value="C-type_lectin-like"/>
</dbReference>
<dbReference type="InterPro" id="IPR050111">
    <property type="entry name" value="C-type_lectin/snaclec_domain"/>
</dbReference>
<evidence type="ECO:0000256" key="1">
    <source>
        <dbReference type="SAM" id="SignalP"/>
    </source>
</evidence>
<dbReference type="Proteomes" id="UP000035880">
    <property type="component" value="Chromosome 2R"/>
</dbReference>
<dbReference type="InterPro" id="IPR016186">
    <property type="entry name" value="C-type_lectin-like/link_sf"/>
</dbReference>
<dbReference type="KEGG" id="dsi:Dsimw501_GD10797"/>
<dbReference type="Gene3D" id="3.10.100.10">
    <property type="entry name" value="Mannose-Binding Protein A, subunit A"/>
    <property type="match status" value="1"/>
</dbReference>
<organism evidence="3">
    <name type="scientific">Drosophila simulans</name>
    <name type="common">Fruit fly</name>
    <dbReference type="NCBI Taxonomy" id="7240"/>
    <lineage>
        <taxon>Eukaryota</taxon>
        <taxon>Metazoa</taxon>
        <taxon>Ecdysozoa</taxon>
        <taxon>Arthropoda</taxon>
        <taxon>Hexapoda</taxon>
        <taxon>Insecta</taxon>
        <taxon>Pterygota</taxon>
        <taxon>Neoptera</taxon>
        <taxon>Endopterygota</taxon>
        <taxon>Diptera</taxon>
        <taxon>Brachycera</taxon>
        <taxon>Muscomorpha</taxon>
        <taxon>Ephydroidea</taxon>
        <taxon>Drosophilidae</taxon>
        <taxon>Drosophila</taxon>
        <taxon>Sophophora</taxon>
    </lineage>
</organism>
<dbReference type="PROSITE" id="PS50041">
    <property type="entry name" value="C_TYPE_LECTIN_2"/>
    <property type="match status" value="1"/>
</dbReference>
<dbReference type="Pfam" id="PF00059">
    <property type="entry name" value="Lectin_C"/>
    <property type="match status" value="1"/>
</dbReference>
<name>A0A0J9RBF7_DROSI</name>
<dbReference type="InterPro" id="IPR016187">
    <property type="entry name" value="CTDL_fold"/>
</dbReference>
<dbReference type="SMART" id="SM00034">
    <property type="entry name" value="CLECT"/>
    <property type="match status" value="1"/>
</dbReference>
<dbReference type="PANTHER" id="PTHR22803">
    <property type="entry name" value="MANNOSE, PHOSPHOLIPASE, LECTIN RECEPTOR RELATED"/>
    <property type="match status" value="1"/>
</dbReference>
<sequence length="271" mass="30489">MQRQIFCFFLGLLSNIFGFDAFKSVCFCHSVLKDLRVAAMQKSIIFLVLSLCLASSFSTICKGDECDSQCAASCYGVLNPCMANLGTLQRRIEACESAVTIARIALNDRRLDNFGTSMNLQLEKQNTSQLLLTHGTPMARKLEKNDTFQQLGGKYYYIEKEQKLNWHDALDKCHKMGGHLASLQSQEELDGFNNQFNGLNRYWIDVTSQFNESEFVSVTKGSKANFLSWAEGEPTKDGKCVDIRTFNGKTTMNDNACSANLYFICEKSIEI</sequence>
<keyword evidence="1" id="KW-0732">Signal</keyword>
<reference evidence="3" key="3">
    <citation type="submission" date="2015-04" db="EMBL/GenBank/DDBJ databases">
        <authorList>
            <consortium name="FlyBase"/>
        </authorList>
    </citation>
    <scope>NUCLEOTIDE SEQUENCE</scope>
    <source>
        <strain evidence="3">W501</strain>
    </source>
</reference>
<accession>A0A0J9RBF7</accession>
<proteinExistence type="predicted"/>
<dbReference type="CDD" id="cd00037">
    <property type="entry name" value="CLECT"/>
    <property type="match status" value="1"/>
</dbReference>
<evidence type="ECO:0000259" key="2">
    <source>
        <dbReference type="PROSITE" id="PS50041"/>
    </source>
</evidence>
<feature type="signal peptide" evidence="1">
    <location>
        <begin position="1"/>
        <end position="21"/>
    </location>
</feature>
<protein>
    <recommendedName>
        <fullName evidence="2">C-type lectin domain-containing protein</fullName>
    </recommendedName>
</protein>
<dbReference type="EMBL" id="CM002911">
    <property type="protein sequence ID" value="KMY93004.1"/>
    <property type="molecule type" value="Genomic_DNA"/>
</dbReference>
<reference evidence="3" key="1">
    <citation type="journal article" date="2013" name="Genome Res.">
        <title>A second-generation assembly of the Drosophila simulans genome provides new insights into patterns of lineage-specific divergence.</title>
        <authorList>
            <person name="Hu T.T."/>
            <person name="Eisen M.B."/>
            <person name="Thornton K.R."/>
            <person name="Andolfatto P."/>
        </authorList>
    </citation>
    <scope>NUCLEOTIDE SEQUENCE [LARGE SCALE GENOMIC DNA]</scope>
    <source>
        <strain evidence="3">W501</strain>
    </source>
</reference>
<dbReference type="SUPFAM" id="SSF56436">
    <property type="entry name" value="C-type lectin-like"/>
    <property type="match status" value="1"/>
</dbReference>
<gene>
    <name evidence="3" type="primary">Dsim\GD10797</name>
    <name evidence="3" type="ORF">Dsimw501_GD10797</name>
</gene>
<dbReference type="Bgee" id="FBgn0182560">
    <property type="expression patterns" value="Expressed in embryo and 3 other cell types or tissues"/>
</dbReference>
<evidence type="ECO:0000313" key="3">
    <source>
        <dbReference type="EMBL" id="KMY93004.1"/>
    </source>
</evidence>
<dbReference type="OrthoDB" id="6430060at2759"/>
<dbReference type="AlphaFoldDB" id="A0A0J9RBF7"/>
<feature type="chain" id="PRO_5005321235" description="C-type lectin domain-containing protein" evidence="1">
    <location>
        <begin position="22"/>
        <end position="271"/>
    </location>
</feature>
<feature type="domain" description="C-type lectin" evidence="2">
    <location>
        <begin position="151"/>
        <end position="266"/>
    </location>
</feature>